<organism evidence="1 2">
    <name type="scientific">Phormidium pseudopriestleyi FRX01</name>
    <dbReference type="NCBI Taxonomy" id="1759528"/>
    <lineage>
        <taxon>Bacteria</taxon>
        <taxon>Bacillati</taxon>
        <taxon>Cyanobacteriota</taxon>
        <taxon>Cyanophyceae</taxon>
        <taxon>Oscillatoriophycideae</taxon>
        <taxon>Oscillatoriales</taxon>
        <taxon>Oscillatoriaceae</taxon>
        <taxon>Phormidium</taxon>
    </lineage>
</organism>
<dbReference type="EMBL" id="JAFLQW010000460">
    <property type="protein sequence ID" value="MBO0350793.1"/>
    <property type="molecule type" value="Genomic_DNA"/>
</dbReference>
<proteinExistence type="predicted"/>
<evidence type="ECO:0000313" key="1">
    <source>
        <dbReference type="EMBL" id="MBO0350793.1"/>
    </source>
</evidence>
<keyword evidence="2" id="KW-1185">Reference proteome</keyword>
<dbReference type="Proteomes" id="UP000664844">
    <property type="component" value="Unassembled WGS sequence"/>
</dbReference>
<evidence type="ECO:0000313" key="2">
    <source>
        <dbReference type="Proteomes" id="UP000664844"/>
    </source>
</evidence>
<protein>
    <submittedName>
        <fullName evidence="1">Uncharacterized protein</fullName>
    </submittedName>
</protein>
<name>A0ABS3FUI0_9CYAN</name>
<gene>
    <name evidence="1" type="ORF">J0895_17190</name>
</gene>
<comment type="caution">
    <text evidence="1">The sequence shown here is derived from an EMBL/GenBank/DDBJ whole genome shotgun (WGS) entry which is preliminary data.</text>
</comment>
<sequence>MARGGLGWGPPDVAIATSRTHSRRSRLYGGGCQPLSTRKCDRTSLRHSTHRFHAQVLKHLTADTPP</sequence>
<reference evidence="1 2" key="1">
    <citation type="submission" date="2021-03" db="EMBL/GenBank/DDBJ databases">
        <title>Metabolic Capacity of the Antarctic Cyanobacterium Phormidium pseudopriestleyi that Sustains Oxygenic Photosynthesis in the Presence of Hydrogen Sulfide.</title>
        <authorList>
            <person name="Lumian J.E."/>
            <person name="Jungblut A.D."/>
            <person name="Dillon M.L."/>
            <person name="Hawes I."/>
            <person name="Doran P.T."/>
            <person name="Mackey T.J."/>
            <person name="Dick G.J."/>
            <person name="Grettenberger C.L."/>
            <person name="Sumner D.Y."/>
        </authorList>
    </citation>
    <scope>NUCLEOTIDE SEQUENCE [LARGE SCALE GENOMIC DNA]</scope>
    <source>
        <strain evidence="1 2">FRX01</strain>
    </source>
</reference>
<accession>A0ABS3FUI0</accession>